<accession>A0A915PLU1</accession>
<name>A0A915PLU1_9BILA</name>
<organism evidence="3 4">
    <name type="scientific">Setaria digitata</name>
    <dbReference type="NCBI Taxonomy" id="48799"/>
    <lineage>
        <taxon>Eukaryota</taxon>
        <taxon>Metazoa</taxon>
        <taxon>Ecdysozoa</taxon>
        <taxon>Nematoda</taxon>
        <taxon>Chromadorea</taxon>
        <taxon>Rhabditida</taxon>
        <taxon>Spirurina</taxon>
        <taxon>Spiruromorpha</taxon>
        <taxon>Filarioidea</taxon>
        <taxon>Setariidae</taxon>
        <taxon>Setaria</taxon>
    </lineage>
</organism>
<dbReference type="PANTHER" id="PTHR15157">
    <property type="entry name" value="UV RADIATION RESISTANCE-ASSOCIATED GENE PROTEIN"/>
    <property type="match status" value="1"/>
</dbReference>
<evidence type="ECO:0000313" key="4">
    <source>
        <dbReference type="WBParaSite" id="sdigi.contig171.g5608.t1"/>
    </source>
</evidence>
<dbReference type="GO" id="GO:0000149">
    <property type="term" value="F:SNARE binding"/>
    <property type="evidence" value="ECO:0007669"/>
    <property type="project" value="TreeGrafter"/>
</dbReference>
<evidence type="ECO:0000313" key="3">
    <source>
        <dbReference type="Proteomes" id="UP000887581"/>
    </source>
</evidence>
<evidence type="ECO:0000256" key="2">
    <source>
        <dbReference type="SAM" id="Coils"/>
    </source>
</evidence>
<protein>
    <submittedName>
        <fullName evidence="4">UV radiation resistance-associated gene protein</fullName>
    </submittedName>
</protein>
<keyword evidence="3" id="KW-1185">Reference proteome</keyword>
<dbReference type="WBParaSite" id="sdigi.contig171.g5608.t1">
    <property type="protein sequence ID" value="sdigi.contig171.g5608.t1"/>
    <property type="gene ID" value="sdigi.contig171.g5608"/>
</dbReference>
<dbReference type="PANTHER" id="PTHR15157:SF5">
    <property type="entry name" value="UV RADIATION RESISTANCE-ASSOCIATED GENE PROTEIN"/>
    <property type="match status" value="1"/>
</dbReference>
<reference evidence="4" key="1">
    <citation type="submission" date="2022-11" db="UniProtKB">
        <authorList>
            <consortium name="WormBaseParasite"/>
        </authorList>
    </citation>
    <scope>IDENTIFICATION</scope>
</reference>
<evidence type="ECO:0000256" key="1">
    <source>
        <dbReference type="ARBA" id="ARBA00023054"/>
    </source>
</evidence>
<proteinExistence type="predicted"/>
<keyword evidence="1 2" id="KW-0175">Coiled coil</keyword>
<dbReference type="AlphaFoldDB" id="A0A915PLU1"/>
<dbReference type="GO" id="GO:0000323">
    <property type="term" value="C:lytic vacuole"/>
    <property type="evidence" value="ECO:0007669"/>
    <property type="project" value="TreeGrafter"/>
</dbReference>
<dbReference type="Proteomes" id="UP000887581">
    <property type="component" value="Unplaced"/>
</dbReference>
<sequence>MLRLEQKVCTLRTINRKLENCVDVGRRNTHTLINPAYTHVDRRDLTHPAYCQTTLKDPEMSNNISKNENDPYKEVIRGGLKLKKGKSKLKKKKKESVDLKSIDITIHKDADATVTYKTPAEIAFEKRQLQNQFERLAKKAAISHREKVEKFNQQMSELTEFNDIPKVSWTNSVELVAEGNENGPSTSNVVKDKLVPSYTYNSWKRLRDVCRALQETQAVAIFQREKLDRLLESEEENRQLAEQAQCQQVELRALRDYVERQKCRVMTCRMKLIHFNDEKFQKDITTSKRSHEVIKMQEELLKRKTALSLAKDNLHLIASHLAWRRRKMVGDLMRIYVINLNATPEARLLPSTCTCHSVACITGLHLPDSSSTLGHSDVEVSAAIGYVVQILSLLSRIYNFPYQYSMYFFGSKSTIKDPVLDETYPLYGISRNREKFEEGMSLLNRNISQLRWSFGITTRKLGKTLPNLQDLLLHIVDERIDASQNLVFRRPSVNCGTIENLNISSYKFAKQNTELNQGIKSSKVDAPFLCRQTSIGSNKSTLLLDSSAIAALTLISPQNDENNGPKKITSTR</sequence>
<feature type="coiled-coil region" evidence="2">
    <location>
        <begin position="223"/>
        <end position="250"/>
    </location>
</feature>
<dbReference type="GO" id="GO:0035493">
    <property type="term" value="P:SNARE complex assembly"/>
    <property type="evidence" value="ECO:0007669"/>
    <property type="project" value="TreeGrafter"/>
</dbReference>
<dbReference type="GO" id="GO:0005768">
    <property type="term" value="C:endosome"/>
    <property type="evidence" value="ECO:0007669"/>
    <property type="project" value="TreeGrafter"/>
</dbReference>